<dbReference type="Proteomes" id="UP000618319">
    <property type="component" value="Unassembled WGS sequence"/>
</dbReference>
<accession>A0ABR9TBG1</accession>
<sequence>MSNVMYSFDTQGVDAKMKDLYAKPDAAIEAEAVSVSSDFVAWIVLNFYLTEEQVIYLKSLGPAFAESNGNDLAFAFRNRLDVTLTKGDISARTIKFIRKEQNVTTVSEPEQASDIAGSIDYYIS</sequence>
<dbReference type="RefSeq" id="WP_196939081.1">
    <property type="nucleotide sequence ID" value="NZ_MU158689.1"/>
</dbReference>
<protein>
    <submittedName>
        <fullName evidence="1">Uncharacterized protein</fullName>
    </submittedName>
</protein>
<comment type="caution">
    <text evidence="1">The sequence shown here is derived from an EMBL/GenBank/DDBJ whole genome shotgun (WGS) entry which is preliminary data.</text>
</comment>
<evidence type="ECO:0000313" key="2">
    <source>
        <dbReference type="Proteomes" id="UP000618319"/>
    </source>
</evidence>
<organism evidence="1 2">
    <name type="scientific">Sphingobacterium pedocola</name>
    <dbReference type="NCBI Taxonomy" id="2082722"/>
    <lineage>
        <taxon>Bacteria</taxon>
        <taxon>Pseudomonadati</taxon>
        <taxon>Bacteroidota</taxon>
        <taxon>Sphingobacteriia</taxon>
        <taxon>Sphingobacteriales</taxon>
        <taxon>Sphingobacteriaceae</taxon>
        <taxon>Sphingobacterium</taxon>
    </lineage>
</organism>
<evidence type="ECO:0000313" key="1">
    <source>
        <dbReference type="EMBL" id="MBE8722693.1"/>
    </source>
</evidence>
<keyword evidence="2" id="KW-1185">Reference proteome</keyword>
<proteinExistence type="predicted"/>
<gene>
    <name evidence="1" type="ORF">C4F40_18375</name>
</gene>
<name>A0ABR9TBG1_9SPHI</name>
<dbReference type="EMBL" id="PSKQ01000024">
    <property type="protein sequence ID" value="MBE8722693.1"/>
    <property type="molecule type" value="Genomic_DNA"/>
</dbReference>
<reference evidence="1 2" key="1">
    <citation type="submission" date="2018-02" db="EMBL/GenBank/DDBJ databases">
        <title>Sphingobacterium KA21.</title>
        <authorList>
            <person name="Vasarhelyi B.M."/>
            <person name="Deshmukh S."/>
            <person name="Balint B."/>
            <person name="Kukolya J."/>
        </authorList>
    </citation>
    <scope>NUCLEOTIDE SEQUENCE [LARGE SCALE GENOMIC DNA]</scope>
    <source>
        <strain evidence="1 2">Ka21</strain>
    </source>
</reference>